<evidence type="ECO:0000313" key="1">
    <source>
        <dbReference type="EMBL" id="TGZ78250.1"/>
    </source>
</evidence>
<dbReference type="EMBL" id="ML220143">
    <property type="protein sequence ID" value="TGZ78250.1"/>
    <property type="molecule type" value="Genomic_DNA"/>
</dbReference>
<accession>A0A4S2MME8</accession>
<protein>
    <submittedName>
        <fullName evidence="1">Uncharacterized protein</fullName>
    </submittedName>
</protein>
<sequence length="169" mass="18968">MYHIVISHFASCYQYVSGGMQHFITGSTKLKLSAKKKGKHKLRKILRGWGSYRAYFGCSGGHAECGNHHLRVREEDVYLKLFADSRVLDTGSLHSVVIPCEHAAPSPSLCLTSLAYSRPSHFPLSQLLRSLQFALQLVMVLYIIHHSDSSSYIPQHLSLQAPNMRTLNS</sequence>
<evidence type="ECO:0000313" key="2">
    <source>
        <dbReference type="Proteomes" id="UP000298138"/>
    </source>
</evidence>
<name>A0A4S2MME8_9PEZI</name>
<gene>
    <name evidence="1" type="ORF">EX30DRAFT_366069</name>
</gene>
<dbReference type="InParanoid" id="A0A4S2MME8"/>
<dbReference type="AlphaFoldDB" id="A0A4S2MME8"/>
<organism evidence="1 2">
    <name type="scientific">Ascodesmis nigricans</name>
    <dbReference type="NCBI Taxonomy" id="341454"/>
    <lineage>
        <taxon>Eukaryota</taxon>
        <taxon>Fungi</taxon>
        <taxon>Dikarya</taxon>
        <taxon>Ascomycota</taxon>
        <taxon>Pezizomycotina</taxon>
        <taxon>Pezizomycetes</taxon>
        <taxon>Pezizales</taxon>
        <taxon>Ascodesmidaceae</taxon>
        <taxon>Ascodesmis</taxon>
    </lineage>
</organism>
<dbReference type="Proteomes" id="UP000298138">
    <property type="component" value="Unassembled WGS sequence"/>
</dbReference>
<proteinExistence type="predicted"/>
<reference evidence="1 2" key="1">
    <citation type="submission" date="2019-04" db="EMBL/GenBank/DDBJ databases">
        <title>Comparative genomics and transcriptomics to analyze fruiting body development in filamentous ascomycetes.</title>
        <authorList>
            <consortium name="DOE Joint Genome Institute"/>
            <person name="Lutkenhaus R."/>
            <person name="Traeger S."/>
            <person name="Breuer J."/>
            <person name="Kuo A."/>
            <person name="Lipzen A."/>
            <person name="Pangilinan J."/>
            <person name="Dilworth D."/>
            <person name="Sandor L."/>
            <person name="Poggeler S."/>
            <person name="Barry K."/>
            <person name="Grigoriev I.V."/>
            <person name="Nowrousian M."/>
        </authorList>
    </citation>
    <scope>NUCLEOTIDE SEQUENCE [LARGE SCALE GENOMIC DNA]</scope>
    <source>
        <strain evidence="1 2">CBS 389.68</strain>
    </source>
</reference>
<keyword evidence="2" id="KW-1185">Reference proteome</keyword>